<comment type="similarity">
    <text evidence="3 16">Belongs to the cytochrome P450 family.</text>
</comment>
<dbReference type="SUPFAM" id="SSF48264">
    <property type="entry name" value="Cytochrome P450"/>
    <property type="match status" value="1"/>
</dbReference>
<organism evidence="18 19">
    <name type="scientific">Salmo trutta</name>
    <name type="common">Brown trout</name>
    <dbReference type="NCBI Taxonomy" id="8032"/>
    <lineage>
        <taxon>Eukaryota</taxon>
        <taxon>Metazoa</taxon>
        <taxon>Chordata</taxon>
        <taxon>Craniata</taxon>
        <taxon>Vertebrata</taxon>
        <taxon>Euteleostomi</taxon>
        <taxon>Actinopterygii</taxon>
        <taxon>Neopterygii</taxon>
        <taxon>Teleostei</taxon>
        <taxon>Protacanthopterygii</taxon>
        <taxon>Salmoniformes</taxon>
        <taxon>Salmonidae</taxon>
        <taxon>Salmoninae</taxon>
        <taxon>Salmo</taxon>
    </lineage>
</organism>
<dbReference type="InterPro" id="IPR017972">
    <property type="entry name" value="Cyt_P450_CS"/>
</dbReference>
<evidence type="ECO:0000256" key="6">
    <source>
        <dbReference type="ARBA" id="ARBA00022723"/>
    </source>
</evidence>
<dbReference type="GO" id="GO:0020037">
    <property type="term" value="F:heme binding"/>
    <property type="evidence" value="ECO:0007669"/>
    <property type="project" value="InterPro"/>
</dbReference>
<dbReference type="PRINTS" id="PR00385">
    <property type="entry name" value="P450"/>
</dbReference>
<reference evidence="18" key="1">
    <citation type="submission" date="2025-08" db="UniProtKB">
        <authorList>
            <consortium name="Ensembl"/>
        </authorList>
    </citation>
    <scope>IDENTIFICATION</scope>
</reference>
<dbReference type="Ensembl" id="ENSSTUT00000001831.1">
    <property type="protein sequence ID" value="ENSSTUP00000001702.1"/>
    <property type="gene ID" value="ENSSTUG00000000883.1"/>
</dbReference>
<feature type="binding site" description="axial binding residue" evidence="15">
    <location>
        <position position="467"/>
    </location>
    <ligand>
        <name>heme</name>
        <dbReference type="ChEBI" id="CHEBI:30413"/>
    </ligand>
    <ligandPart>
        <name>Fe</name>
        <dbReference type="ChEBI" id="CHEBI:18248"/>
    </ligandPart>
</feature>
<dbReference type="Gene3D" id="1.10.630.10">
    <property type="entry name" value="Cytochrome P450"/>
    <property type="match status" value="1"/>
</dbReference>
<evidence type="ECO:0000256" key="14">
    <source>
        <dbReference type="ARBA" id="ARBA00042800"/>
    </source>
</evidence>
<dbReference type="InterPro" id="IPR002401">
    <property type="entry name" value="Cyt_P450_E_grp-I"/>
</dbReference>
<comment type="cofactor">
    <cofactor evidence="1 15">
        <name>heme</name>
        <dbReference type="ChEBI" id="CHEBI:30413"/>
    </cofactor>
</comment>
<evidence type="ECO:0000256" key="1">
    <source>
        <dbReference type="ARBA" id="ARBA00001971"/>
    </source>
</evidence>
<evidence type="ECO:0000256" key="4">
    <source>
        <dbReference type="ARBA" id="ARBA00012767"/>
    </source>
</evidence>
<keyword evidence="6 15" id="KW-0479">Metal-binding</keyword>
<keyword evidence="10 16" id="KW-0503">Monooxygenase</keyword>
<proteinExistence type="inferred from homology"/>
<dbReference type="EC" id="1.14.15.4" evidence="4"/>
<dbReference type="GO" id="GO:0006704">
    <property type="term" value="P:glucocorticoid biosynthetic process"/>
    <property type="evidence" value="ECO:0007669"/>
    <property type="project" value="TreeGrafter"/>
</dbReference>
<keyword evidence="5 15" id="KW-0349">Heme</keyword>
<dbReference type="Pfam" id="PF00067">
    <property type="entry name" value="p450"/>
    <property type="match status" value="2"/>
</dbReference>
<dbReference type="GO" id="GO:0004507">
    <property type="term" value="F:steroid 11-beta-monooxygenase activity"/>
    <property type="evidence" value="ECO:0007669"/>
    <property type="project" value="UniProtKB-EC"/>
</dbReference>
<dbReference type="GeneTree" id="ENSGT00940000161506"/>
<sequence>MWSVSVSPSVFQGIQGMCVSVRPAACVRIQRGMCVCPAGTVAGRGVERVTPTRGGPAGRGGGRGLRRFEEIPHTGSSGWLNLVKFWREDRFKLLHKHMERTFNTLGPIYRERLATQSTVNILLPSDISELFRSEGLHPRRMTLQPWATHRETRQHSKGVFLKNGAEWRADRLLLNREVMMAPAVRRFLPLLDEVARDFCRLGGEGHSLTFDPSPDLFRFALEASCHVLYGERIGLFSTSPSQESQKFIFAVERMLATTPPLLSSTPPPPPAPPSGHNTPLHGTTSSATKRIQRGVQRLRSTQAAGGGSGGTEGEFTGILGQLMDKGQLSLELIRANITELMAGGVDMTAVPLQFALYELGRNPAVQEQVRGQVRAAWARAGGDAHKALQGAPLLKGLVKETLRLYPVGITVQRYPVRDIIIQNYNIPAGVRSVSDPGRWGAQESGEGGACGGGGFRSLAFGFGARQCVGRRIAENEMQLLLMQILLSFRLSVSPSEENSTKYTLILQPETPPHTHTHTHKLTNTFTIWST</sequence>
<keyword evidence="7" id="KW-0809">Transit peptide</keyword>
<evidence type="ECO:0000256" key="3">
    <source>
        <dbReference type="ARBA" id="ARBA00010617"/>
    </source>
</evidence>
<dbReference type="PROSITE" id="PS00086">
    <property type="entry name" value="CYTOCHROME_P450"/>
    <property type="match status" value="1"/>
</dbReference>
<dbReference type="AlphaFoldDB" id="A0A673VZN5"/>
<accession>A0A673VZN5</accession>
<dbReference type="GO" id="GO:0034650">
    <property type="term" value="P:cortisol metabolic process"/>
    <property type="evidence" value="ECO:0007669"/>
    <property type="project" value="TreeGrafter"/>
</dbReference>
<feature type="compositionally biased region" description="Polar residues" evidence="17">
    <location>
        <begin position="275"/>
        <end position="289"/>
    </location>
</feature>
<keyword evidence="9 15" id="KW-0408">Iron</keyword>
<evidence type="ECO:0000256" key="16">
    <source>
        <dbReference type="RuleBase" id="RU000461"/>
    </source>
</evidence>
<dbReference type="PRINTS" id="PR00463">
    <property type="entry name" value="EP450I"/>
</dbReference>
<evidence type="ECO:0000256" key="12">
    <source>
        <dbReference type="ARBA" id="ARBA00023136"/>
    </source>
</evidence>
<dbReference type="GO" id="GO:0008203">
    <property type="term" value="P:cholesterol metabolic process"/>
    <property type="evidence" value="ECO:0007669"/>
    <property type="project" value="TreeGrafter"/>
</dbReference>
<dbReference type="OMA" id="RMGINSW"/>
<evidence type="ECO:0000256" key="10">
    <source>
        <dbReference type="ARBA" id="ARBA00023033"/>
    </source>
</evidence>
<dbReference type="GO" id="GO:0005743">
    <property type="term" value="C:mitochondrial inner membrane"/>
    <property type="evidence" value="ECO:0007669"/>
    <property type="project" value="TreeGrafter"/>
</dbReference>
<dbReference type="PANTHER" id="PTHR24279">
    <property type="entry name" value="CYTOCHROME P450"/>
    <property type="match status" value="1"/>
</dbReference>
<name>A0A673VZN5_SALTR</name>
<evidence type="ECO:0000256" key="15">
    <source>
        <dbReference type="PIRSR" id="PIRSR602401-1"/>
    </source>
</evidence>
<evidence type="ECO:0000313" key="18">
    <source>
        <dbReference type="Ensembl" id="ENSSTUP00000001702.1"/>
    </source>
</evidence>
<comment type="subcellular location">
    <subcellularLocation>
        <location evidence="2">Mitochondrion membrane</location>
    </subcellularLocation>
</comment>
<evidence type="ECO:0000256" key="2">
    <source>
        <dbReference type="ARBA" id="ARBA00004325"/>
    </source>
</evidence>
<evidence type="ECO:0000256" key="7">
    <source>
        <dbReference type="ARBA" id="ARBA00022946"/>
    </source>
</evidence>
<dbReference type="GO" id="GO:0005506">
    <property type="term" value="F:iron ion binding"/>
    <property type="evidence" value="ECO:0007669"/>
    <property type="project" value="InterPro"/>
</dbReference>
<keyword evidence="13" id="KW-0755">Steroidogenesis</keyword>
<keyword evidence="12" id="KW-0472">Membrane</keyword>
<dbReference type="GO" id="GO:0006700">
    <property type="term" value="P:C21-steroid hormone biosynthetic process"/>
    <property type="evidence" value="ECO:0007669"/>
    <property type="project" value="TreeGrafter"/>
</dbReference>
<feature type="region of interest" description="Disordered" evidence="17">
    <location>
        <begin position="259"/>
        <end position="289"/>
    </location>
</feature>
<evidence type="ECO:0000256" key="9">
    <source>
        <dbReference type="ARBA" id="ARBA00023004"/>
    </source>
</evidence>
<dbReference type="GO" id="GO:0071375">
    <property type="term" value="P:cellular response to peptide hormone stimulus"/>
    <property type="evidence" value="ECO:0007669"/>
    <property type="project" value="TreeGrafter"/>
</dbReference>
<protein>
    <recommendedName>
        <fullName evidence="4">steroid 11beta-monooxygenase</fullName>
        <ecNumber evidence="4">1.14.15.4</ecNumber>
    </recommendedName>
    <alternativeName>
        <fullName evidence="14">Cytochrome P450C11</fullName>
    </alternativeName>
</protein>
<evidence type="ECO:0000256" key="8">
    <source>
        <dbReference type="ARBA" id="ARBA00023002"/>
    </source>
</evidence>
<keyword evidence="11" id="KW-0496">Mitochondrion</keyword>
<dbReference type="PANTHER" id="PTHR24279:SF1">
    <property type="entry name" value="CYTOCHROME P450 11B2, MITOCHONDRIAL"/>
    <property type="match status" value="1"/>
</dbReference>
<dbReference type="InParanoid" id="A0A673VZN5"/>
<evidence type="ECO:0000256" key="11">
    <source>
        <dbReference type="ARBA" id="ARBA00023128"/>
    </source>
</evidence>
<dbReference type="InterPro" id="IPR050479">
    <property type="entry name" value="CYP11_CYP27_families"/>
</dbReference>
<reference evidence="18" key="2">
    <citation type="submission" date="2025-09" db="UniProtKB">
        <authorList>
            <consortium name="Ensembl"/>
        </authorList>
    </citation>
    <scope>IDENTIFICATION</scope>
</reference>
<dbReference type="Proteomes" id="UP000472277">
    <property type="component" value="Chromosome 3"/>
</dbReference>
<evidence type="ECO:0000256" key="13">
    <source>
        <dbReference type="ARBA" id="ARBA00023250"/>
    </source>
</evidence>
<keyword evidence="8 16" id="KW-0560">Oxidoreductase</keyword>
<dbReference type="InterPro" id="IPR001128">
    <property type="entry name" value="Cyt_P450"/>
</dbReference>
<keyword evidence="19" id="KW-1185">Reference proteome</keyword>
<evidence type="ECO:0000256" key="5">
    <source>
        <dbReference type="ARBA" id="ARBA00022617"/>
    </source>
</evidence>
<evidence type="ECO:0000256" key="17">
    <source>
        <dbReference type="SAM" id="MobiDB-lite"/>
    </source>
</evidence>
<dbReference type="InterPro" id="IPR036396">
    <property type="entry name" value="Cyt_P450_sf"/>
</dbReference>
<evidence type="ECO:0000313" key="19">
    <source>
        <dbReference type="Proteomes" id="UP000472277"/>
    </source>
</evidence>